<dbReference type="InterPro" id="IPR017927">
    <property type="entry name" value="FAD-bd_FR_type"/>
</dbReference>
<dbReference type="InterPro" id="IPR008333">
    <property type="entry name" value="Cbr1-like_FAD-bd_dom"/>
</dbReference>
<dbReference type="Proteomes" id="UP000283387">
    <property type="component" value="Unassembled WGS sequence"/>
</dbReference>
<dbReference type="GO" id="GO:0051213">
    <property type="term" value="F:dioxygenase activity"/>
    <property type="evidence" value="ECO:0007669"/>
    <property type="project" value="UniProtKB-KW"/>
</dbReference>
<reference evidence="2 3" key="1">
    <citation type="submission" date="2018-09" db="EMBL/GenBank/DDBJ databases">
        <title>Genomic Encyclopedia of Archaeal and Bacterial Type Strains, Phase II (KMG-II): from individual species to whole genera.</title>
        <authorList>
            <person name="Goeker M."/>
        </authorList>
    </citation>
    <scope>NUCLEOTIDE SEQUENCE [LARGE SCALE GENOMIC DNA]</scope>
    <source>
        <strain evidence="2 3">DSM 27148</strain>
    </source>
</reference>
<evidence type="ECO:0000313" key="2">
    <source>
        <dbReference type="EMBL" id="RKD91669.1"/>
    </source>
</evidence>
<feature type="domain" description="FAD-binding FR-type" evidence="1">
    <location>
        <begin position="11"/>
        <end position="107"/>
    </location>
</feature>
<sequence>MTMEFKPDITLDETFYKVKEIRKLTDEAFSIRLPKSRFKYHAGQHISLGIQGDYQSREYSIYSGENDEYLEVLVKEVKDGYFTPKLSKLKPGDLVEVNGPFGKFKIDDKKIKDHKFVFIASGTGIAPFRSMVRTYPNLDYTLIHGVRYGSEAYDKQEYAADRHILCTSGDKTGKVHGRLTKYLKSADFEKNTQFYLCGNSNMIFDAIEVLKDKGFDRDQIHCEVYF</sequence>
<dbReference type="InterPro" id="IPR050415">
    <property type="entry name" value="MRET"/>
</dbReference>
<evidence type="ECO:0000313" key="3">
    <source>
        <dbReference type="Proteomes" id="UP000283387"/>
    </source>
</evidence>
<dbReference type="Pfam" id="PF00175">
    <property type="entry name" value="NAD_binding_1"/>
    <property type="match status" value="1"/>
</dbReference>
<dbReference type="PRINTS" id="PR00410">
    <property type="entry name" value="PHEHYDRXLASE"/>
</dbReference>
<organism evidence="2 3">
    <name type="scientific">Mangrovibacterium diazotrophicum</name>
    <dbReference type="NCBI Taxonomy" id="1261403"/>
    <lineage>
        <taxon>Bacteria</taxon>
        <taxon>Pseudomonadati</taxon>
        <taxon>Bacteroidota</taxon>
        <taxon>Bacteroidia</taxon>
        <taxon>Marinilabiliales</taxon>
        <taxon>Prolixibacteraceae</taxon>
        <taxon>Mangrovibacterium</taxon>
    </lineage>
</organism>
<dbReference type="PANTHER" id="PTHR47354:SF5">
    <property type="entry name" value="PROTEIN RFBI"/>
    <property type="match status" value="1"/>
</dbReference>
<keyword evidence="3" id="KW-1185">Reference proteome</keyword>
<proteinExistence type="predicted"/>
<dbReference type="SUPFAM" id="SSF52343">
    <property type="entry name" value="Ferredoxin reductase-like, C-terminal NADP-linked domain"/>
    <property type="match status" value="1"/>
</dbReference>
<dbReference type="InterPro" id="IPR039261">
    <property type="entry name" value="FNR_nucleotide-bd"/>
</dbReference>
<dbReference type="PANTHER" id="PTHR47354">
    <property type="entry name" value="NADH OXIDOREDUCTASE HCR"/>
    <property type="match status" value="1"/>
</dbReference>
<dbReference type="PROSITE" id="PS51384">
    <property type="entry name" value="FAD_FR"/>
    <property type="match status" value="1"/>
</dbReference>
<comment type="caution">
    <text evidence="2">The sequence shown here is derived from an EMBL/GenBank/DDBJ whole genome shotgun (WGS) entry which is preliminary data.</text>
</comment>
<name>A0A419W880_9BACT</name>
<dbReference type="InterPro" id="IPR001433">
    <property type="entry name" value="OxRdtase_FAD/NAD-bd"/>
</dbReference>
<protein>
    <submittedName>
        <fullName evidence="2">Ferredoxin--NADP+ reductase/benzoate/toluate 1,2-dioxygenase reductase subunit</fullName>
    </submittedName>
</protein>
<dbReference type="InterPro" id="IPR017938">
    <property type="entry name" value="Riboflavin_synthase-like_b-brl"/>
</dbReference>
<dbReference type="EMBL" id="RAPN01000001">
    <property type="protein sequence ID" value="RKD91669.1"/>
    <property type="molecule type" value="Genomic_DNA"/>
</dbReference>
<keyword evidence="2" id="KW-0560">Oxidoreductase</keyword>
<dbReference type="PRINTS" id="PR00371">
    <property type="entry name" value="FPNCR"/>
</dbReference>
<evidence type="ECO:0000259" key="1">
    <source>
        <dbReference type="PROSITE" id="PS51384"/>
    </source>
</evidence>
<dbReference type="AlphaFoldDB" id="A0A419W880"/>
<dbReference type="InterPro" id="IPR001709">
    <property type="entry name" value="Flavoprot_Pyr_Nucl_cyt_Rdtase"/>
</dbReference>
<accession>A0A419W880</accession>
<gene>
    <name evidence="2" type="ORF">BC643_2031</name>
</gene>
<keyword evidence="2" id="KW-0223">Dioxygenase</keyword>
<dbReference type="RefSeq" id="WP_170154516.1">
    <property type="nucleotide sequence ID" value="NZ_RAPN01000001.1"/>
</dbReference>
<dbReference type="Gene3D" id="3.40.50.80">
    <property type="entry name" value="Nucleotide-binding domain of ferredoxin-NADP reductase (FNR) module"/>
    <property type="match status" value="1"/>
</dbReference>
<dbReference type="Pfam" id="PF00970">
    <property type="entry name" value="FAD_binding_6"/>
    <property type="match status" value="1"/>
</dbReference>
<dbReference type="Gene3D" id="2.40.30.10">
    <property type="entry name" value="Translation factors"/>
    <property type="match status" value="1"/>
</dbReference>
<dbReference type="SUPFAM" id="SSF63380">
    <property type="entry name" value="Riboflavin synthase domain-like"/>
    <property type="match status" value="1"/>
</dbReference>